<evidence type="ECO:0000256" key="1">
    <source>
        <dbReference type="ARBA" id="ARBA00000085"/>
    </source>
</evidence>
<dbReference type="Gene3D" id="6.10.340.10">
    <property type="match status" value="1"/>
</dbReference>
<dbReference type="SUPFAM" id="SSF55874">
    <property type="entry name" value="ATPase domain of HSP90 chaperone/DNA topoisomerase II/histidine kinase"/>
    <property type="match status" value="1"/>
</dbReference>
<dbReference type="Gene3D" id="3.30.565.10">
    <property type="entry name" value="Histidine kinase-like ATPase, C-terminal domain"/>
    <property type="match status" value="1"/>
</dbReference>
<keyword evidence="8 14" id="KW-0547">Nucleotide-binding</keyword>
<accession>A0A1V4GRT0</accession>
<evidence type="ECO:0000256" key="11">
    <source>
        <dbReference type="ARBA" id="ARBA00022989"/>
    </source>
</evidence>
<evidence type="ECO:0000256" key="5">
    <source>
        <dbReference type="ARBA" id="ARBA00022553"/>
    </source>
</evidence>
<keyword evidence="6 14" id="KW-0808">Transferase</keyword>
<evidence type="ECO:0000313" key="17">
    <source>
        <dbReference type="EMBL" id="OPH35399.1"/>
    </source>
</evidence>
<feature type="transmembrane region" description="Helical" evidence="15">
    <location>
        <begin position="35"/>
        <end position="57"/>
    </location>
</feature>
<gene>
    <name evidence="17" type="ORF">B5J94_09570</name>
</gene>
<keyword evidence="4 14" id="KW-0997">Cell inner membrane</keyword>
<dbReference type="GO" id="GO:0046983">
    <property type="term" value="F:protein dimerization activity"/>
    <property type="evidence" value="ECO:0007669"/>
    <property type="project" value="UniProtKB-UniRule"/>
</dbReference>
<keyword evidence="11 15" id="KW-1133">Transmembrane helix</keyword>
<comment type="caution">
    <text evidence="17">The sequence shown here is derived from an EMBL/GenBank/DDBJ whole genome shotgun (WGS) entry which is preliminary data.</text>
</comment>
<dbReference type="InterPro" id="IPR029095">
    <property type="entry name" value="NarX-like_N"/>
</dbReference>
<evidence type="ECO:0000256" key="2">
    <source>
        <dbReference type="ARBA" id="ARBA00004429"/>
    </source>
</evidence>
<dbReference type="Gene3D" id="1.20.120.960">
    <property type="entry name" value="Histidine kinase NarX, sensor domain"/>
    <property type="match status" value="1"/>
</dbReference>
<dbReference type="InterPro" id="IPR011712">
    <property type="entry name" value="Sig_transdc_His_kin_sub3_dim/P"/>
</dbReference>
<dbReference type="Pfam" id="PF07730">
    <property type="entry name" value="HisKA_3"/>
    <property type="match status" value="1"/>
</dbReference>
<dbReference type="PIRSF" id="PIRSF003167">
    <property type="entry name" value="STHK_NarX/NarQ"/>
    <property type="match status" value="1"/>
</dbReference>
<dbReference type="InterPro" id="IPR042295">
    <property type="entry name" value="NarX-like_N_sf"/>
</dbReference>
<evidence type="ECO:0000256" key="8">
    <source>
        <dbReference type="ARBA" id="ARBA00022741"/>
    </source>
</evidence>
<dbReference type="AlphaFoldDB" id="A0A1V4GRT0"/>
<dbReference type="GO" id="GO:0005524">
    <property type="term" value="F:ATP binding"/>
    <property type="evidence" value="ECO:0007669"/>
    <property type="project" value="UniProtKB-UniRule"/>
</dbReference>
<name>A0A1V4GRT0_MORLA</name>
<dbReference type="SMART" id="SM00387">
    <property type="entry name" value="HATPase_c"/>
    <property type="match status" value="1"/>
</dbReference>
<dbReference type="InterPro" id="IPR050482">
    <property type="entry name" value="Sensor_HK_TwoCompSys"/>
</dbReference>
<evidence type="ECO:0000259" key="16">
    <source>
        <dbReference type="SMART" id="SM00387"/>
    </source>
</evidence>
<sequence>MTKFLGVWFVLFALLKKFTHQISPTTVGHSMTRRASVAVAFIFLTILSVSTYSFYLVSTAEKDAQAINDADSIRMATYRINHELALLTNPKLAHTPSPILADDMTARLDKLSLYQAKNSNKNDDIDKALIKIRHDWEHTLLPILMHNDGVNFYEHSLAFLDDVNDLVDAIGKRNEYRQARQQHIQIILLLFIMFVMLVGMYELHRNALIPLKNLTNTARHFRQGKSLNMQASKMDIKGYQEFNELSDAFFVMLTLIDNHQNELKKQVERQTHHLTQSNKALYSLYHFAEKIATTHHLNSEELHKLIQDFARLLPNTELSLCIHGENFENDVIMNLSERKHHDFCTPDDCEHCELKIDMHTRIIPIKSTDTHWGELLVREPINSMTKNRITLLNINEDNNLSEQDLPGVLAQLIALTFMSNQRQKQAEELLLSEERNTFARELHDSIAQTLSHLKIQSAMLKTLGEQEKKLLVNEPNLQNKETLLKIHQKQDKVRTDLNDATNHAYAQLRDLLNTFRLKVDGGDFNDALKITVKEFESKGGFNINFDNQILTLNLSASEQVDLLQITREALSNIHKHAHAKNVNITLYQDSISYEAILRISDDGIGICQSDKQKPEHYGLSTMSERALNLGGTISTEPIRPTGTEVFVRFLPQFFLKKLKSPRPKPKLKEWTAEQISTATYELTCELNDEFGQTS</sequence>
<keyword evidence="7 15" id="KW-0812">Transmembrane</keyword>
<evidence type="ECO:0000256" key="6">
    <source>
        <dbReference type="ARBA" id="ARBA00022679"/>
    </source>
</evidence>
<dbReference type="Pfam" id="PF02518">
    <property type="entry name" value="HATPase_c"/>
    <property type="match status" value="1"/>
</dbReference>
<dbReference type="Gene3D" id="1.20.5.1930">
    <property type="match status" value="1"/>
</dbReference>
<keyword evidence="9 14" id="KW-0418">Kinase</keyword>
<evidence type="ECO:0000256" key="14">
    <source>
        <dbReference type="PIRNR" id="PIRNR003167"/>
    </source>
</evidence>
<keyword evidence="5" id="KW-0597">Phosphoprotein</keyword>
<dbReference type="PANTHER" id="PTHR24421:SF10">
    <property type="entry name" value="NITRATE_NITRITE SENSOR PROTEIN NARQ"/>
    <property type="match status" value="1"/>
</dbReference>
<evidence type="ECO:0000256" key="13">
    <source>
        <dbReference type="ARBA" id="ARBA00023136"/>
    </source>
</evidence>
<dbReference type="Proteomes" id="UP000191025">
    <property type="component" value="Unassembled WGS sequence"/>
</dbReference>
<feature type="transmembrane region" description="Helical" evidence="15">
    <location>
        <begin position="183"/>
        <end position="201"/>
    </location>
</feature>
<keyword evidence="13 14" id="KW-0472">Membrane</keyword>
<keyword evidence="10 14" id="KW-0067">ATP-binding</keyword>
<comment type="catalytic activity">
    <reaction evidence="1 14">
        <text>ATP + protein L-histidine = ADP + protein N-phospho-L-histidine.</text>
        <dbReference type="EC" id="2.7.13.3"/>
    </reaction>
</comment>
<keyword evidence="3 14" id="KW-1003">Cell membrane</keyword>
<feature type="domain" description="Histidine kinase/HSP90-like ATPase" evidence="16">
    <location>
        <begin position="557"/>
        <end position="653"/>
    </location>
</feature>
<evidence type="ECO:0000256" key="12">
    <source>
        <dbReference type="ARBA" id="ARBA00023012"/>
    </source>
</evidence>
<dbReference type="PANTHER" id="PTHR24421">
    <property type="entry name" value="NITRATE/NITRITE SENSOR PROTEIN NARX-RELATED"/>
    <property type="match status" value="1"/>
</dbReference>
<dbReference type="InterPro" id="IPR036890">
    <property type="entry name" value="HATPase_C_sf"/>
</dbReference>
<evidence type="ECO:0000256" key="7">
    <source>
        <dbReference type="ARBA" id="ARBA00022692"/>
    </source>
</evidence>
<evidence type="ECO:0000256" key="15">
    <source>
        <dbReference type="SAM" id="Phobius"/>
    </source>
</evidence>
<comment type="subcellular location">
    <subcellularLocation>
        <location evidence="2">Cell inner membrane</location>
        <topology evidence="2">Multi-pass membrane protein</topology>
    </subcellularLocation>
</comment>
<proteinExistence type="predicted"/>
<dbReference type="InterPro" id="IPR003594">
    <property type="entry name" value="HATPase_dom"/>
</dbReference>
<dbReference type="InterPro" id="IPR016380">
    <property type="entry name" value="Sig_transdc_His_kin_NarX/NarQ"/>
</dbReference>
<dbReference type="GO" id="GO:0005886">
    <property type="term" value="C:plasma membrane"/>
    <property type="evidence" value="ECO:0007669"/>
    <property type="project" value="UniProtKB-SubCell"/>
</dbReference>
<organism evidence="17 18">
    <name type="scientific">Moraxella lacunata</name>
    <dbReference type="NCBI Taxonomy" id="477"/>
    <lineage>
        <taxon>Bacteria</taxon>
        <taxon>Pseudomonadati</taxon>
        <taxon>Pseudomonadota</taxon>
        <taxon>Gammaproteobacteria</taxon>
        <taxon>Moraxellales</taxon>
        <taxon>Moraxellaceae</taxon>
        <taxon>Moraxella</taxon>
    </lineage>
</organism>
<dbReference type="EMBL" id="MXAN01000067">
    <property type="protein sequence ID" value="OPH35399.1"/>
    <property type="molecule type" value="Genomic_DNA"/>
</dbReference>
<dbReference type="Pfam" id="PF13675">
    <property type="entry name" value="PilJ"/>
    <property type="match status" value="1"/>
</dbReference>
<dbReference type="GO" id="GO:0000155">
    <property type="term" value="F:phosphorelay sensor kinase activity"/>
    <property type="evidence" value="ECO:0007669"/>
    <property type="project" value="UniProtKB-UniRule"/>
</dbReference>
<evidence type="ECO:0000256" key="4">
    <source>
        <dbReference type="ARBA" id="ARBA00022519"/>
    </source>
</evidence>
<evidence type="ECO:0000256" key="9">
    <source>
        <dbReference type="ARBA" id="ARBA00022777"/>
    </source>
</evidence>
<dbReference type="CDD" id="cd16917">
    <property type="entry name" value="HATPase_UhpB-NarQ-NarX-like"/>
    <property type="match status" value="1"/>
</dbReference>
<evidence type="ECO:0000313" key="18">
    <source>
        <dbReference type="Proteomes" id="UP000191025"/>
    </source>
</evidence>
<reference evidence="18" key="1">
    <citation type="submission" date="2017-03" db="EMBL/GenBank/DDBJ databases">
        <title>Draft genome sequence of Moraxella equi CCUG 4950T type strain.</title>
        <authorList>
            <person name="Salva-Serra F."/>
            <person name="Engstrom-Jakobsson H."/>
            <person name="Thorell K."/>
            <person name="Jaen-Luchoro D."/>
            <person name="Gonzales-Siles L."/>
            <person name="Karlsson R."/>
            <person name="Yazdan S."/>
            <person name="Boulund F."/>
            <person name="Johnning A."/>
            <person name="Engstrand L."/>
            <person name="Kristiansson E."/>
            <person name="Moore E."/>
        </authorList>
    </citation>
    <scope>NUCLEOTIDE SEQUENCE [LARGE SCALE GENOMIC DNA]</scope>
    <source>
        <strain evidence="18">CCUG 4441</strain>
    </source>
</reference>
<evidence type="ECO:0000256" key="10">
    <source>
        <dbReference type="ARBA" id="ARBA00022840"/>
    </source>
</evidence>
<protein>
    <recommendedName>
        <fullName evidence="14">Sensor protein</fullName>
        <ecNumber evidence="14">2.7.13.3</ecNumber>
    </recommendedName>
</protein>
<dbReference type="EC" id="2.7.13.3" evidence="14"/>
<evidence type="ECO:0000256" key="3">
    <source>
        <dbReference type="ARBA" id="ARBA00022475"/>
    </source>
</evidence>
<keyword evidence="12 14" id="KW-0902">Two-component regulatory system</keyword>